<gene>
    <name evidence="6" type="ORF">CI238_06162</name>
</gene>
<dbReference type="InterPro" id="IPR052210">
    <property type="entry name" value="LysM1-like"/>
</dbReference>
<feature type="domain" description="LysM" evidence="5">
    <location>
        <begin position="281"/>
        <end position="327"/>
    </location>
</feature>
<evidence type="ECO:0000313" key="7">
    <source>
        <dbReference type="Proteomes" id="UP000076584"/>
    </source>
</evidence>
<dbReference type="Pfam" id="PF01476">
    <property type="entry name" value="LysM"/>
    <property type="match status" value="2"/>
</dbReference>
<comment type="similarity">
    <text evidence="3">Belongs to the secreted LysM effector family.</text>
</comment>
<dbReference type="STRING" id="1573173.A0A162NHD2"/>
<dbReference type="SMART" id="SM00257">
    <property type="entry name" value="LysM"/>
    <property type="match status" value="2"/>
</dbReference>
<keyword evidence="7" id="KW-1185">Reference proteome</keyword>
<feature type="chain" id="PRO_5007838109" description="LysM domain-containing protein" evidence="4">
    <location>
        <begin position="23"/>
        <end position="385"/>
    </location>
</feature>
<keyword evidence="1" id="KW-0147">Chitin-binding</keyword>
<protein>
    <recommendedName>
        <fullName evidence="5">LysM domain-containing protein</fullName>
    </recommendedName>
</protein>
<dbReference type="InterPro" id="IPR018392">
    <property type="entry name" value="LysM"/>
</dbReference>
<evidence type="ECO:0000313" key="6">
    <source>
        <dbReference type="EMBL" id="KZL85939.1"/>
    </source>
</evidence>
<dbReference type="PANTHER" id="PTHR34997:SF1">
    <property type="entry name" value="PEPTIDOGLYCAN-BINDING LYSIN DOMAIN"/>
    <property type="match status" value="1"/>
</dbReference>
<organism evidence="6 7">
    <name type="scientific">Colletotrichum incanum</name>
    <name type="common">Soybean anthracnose fungus</name>
    <dbReference type="NCBI Taxonomy" id="1573173"/>
    <lineage>
        <taxon>Eukaryota</taxon>
        <taxon>Fungi</taxon>
        <taxon>Dikarya</taxon>
        <taxon>Ascomycota</taxon>
        <taxon>Pezizomycotina</taxon>
        <taxon>Sordariomycetes</taxon>
        <taxon>Hypocreomycetidae</taxon>
        <taxon>Glomerellales</taxon>
        <taxon>Glomerellaceae</taxon>
        <taxon>Colletotrichum</taxon>
        <taxon>Colletotrichum spaethianum species complex</taxon>
    </lineage>
</organism>
<dbReference type="SUPFAM" id="SSF54106">
    <property type="entry name" value="LysM domain"/>
    <property type="match status" value="2"/>
</dbReference>
<evidence type="ECO:0000259" key="5">
    <source>
        <dbReference type="PROSITE" id="PS51782"/>
    </source>
</evidence>
<evidence type="ECO:0000256" key="3">
    <source>
        <dbReference type="ARBA" id="ARBA00044955"/>
    </source>
</evidence>
<feature type="domain" description="LysM" evidence="5">
    <location>
        <begin position="230"/>
        <end position="276"/>
    </location>
</feature>
<dbReference type="Gene3D" id="3.10.350.10">
    <property type="entry name" value="LysM domain"/>
    <property type="match status" value="2"/>
</dbReference>
<keyword evidence="2" id="KW-0843">Virulence</keyword>
<dbReference type="CDD" id="cd00118">
    <property type="entry name" value="LysM"/>
    <property type="match status" value="1"/>
</dbReference>
<proteinExistence type="inferred from homology"/>
<reference evidence="6 7" key="1">
    <citation type="submission" date="2015-06" db="EMBL/GenBank/DDBJ databases">
        <title>Survival trade-offs in plant roots during colonization by closely related pathogenic and mutualistic fungi.</title>
        <authorList>
            <person name="Hacquard S."/>
            <person name="Kracher B."/>
            <person name="Hiruma K."/>
            <person name="Weinman A."/>
            <person name="Muench P."/>
            <person name="Garrido Oter R."/>
            <person name="Ver Loren van Themaat E."/>
            <person name="Dallerey J.-F."/>
            <person name="Damm U."/>
            <person name="Henrissat B."/>
            <person name="Lespinet O."/>
            <person name="Thon M."/>
            <person name="Kemen E."/>
            <person name="McHardy A.C."/>
            <person name="Schulze-Lefert P."/>
            <person name="O'Connell R.J."/>
        </authorList>
    </citation>
    <scope>NUCLEOTIDE SEQUENCE [LARGE SCALE GENOMIC DNA]</scope>
    <source>
        <strain evidence="6 7">MAFF 238704</strain>
    </source>
</reference>
<evidence type="ECO:0000256" key="4">
    <source>
        <dbReference type="SAM" id="SignalP"/>
    </source>
</evidence>
<evidence type="ECO:0000256" key="1">
    <source>
        <dbReference type="ARBA" id="ARBA00022669"/>
    </source>
</evidence>
<dbReference type="GO" id="GO:0008061">
    <property type="term" value="F:chitin binding"/>
    <property type="evidence" value="ECO:0007669"/>
    <property type="project" value="UniProtKB-KW"/>
</dbReference>
<dbReference type="PROSITE" id="PS51782">
    <property type="entry name" value="LYSM"/>
    <property type="match status" value="2"/>
</dbReference>
<evidence type="ECO:0000256" key="2">
    <source>
        <dbReference type="ARBA" id="ARBA00023026"/>
    </source>
</evidence>
<dbReference type="EMBL" id="LFIW01000552">
    <property type="protein sequence ID" value="KZL85939.1"/>
    <property type="molecule type" value="Genomic_DNA"/>
</dbReference>
<dbReference type="AlphaFoldDB" id="A0A162NHD2"/>
<name>A0A162NHD2_COLIC</name>
<feature type="signal peptide" evidence="4">
    <location>
        <begin position="1"/>
        <end position="22"/>
    </location>
</feature>
<dbReference type="InterPro" id="IPR036779">
    <property type="entry name" value="LysM_dom_sf"/>
</dbReference>
<dbReference type="PANTHER" id="PTHR34997">
    <property type="entry name" value="AM15"/>
    <property type="match status" value="1"/>
</dbReference>
<dbReference type="Proteomes" id="UP000076584">
    <property type="component" value="Unassembled WGS sequence"/>
</dbReference>
<keyword evidence="4" id="KW-0732">Signal</keyword>
<comment type="caution">
    <text evidence="6">The sequence shown here is derived from an EMBL/GenBank/DDBJ whole genome shotgun (WGS) entry which is preliminary data.</text>
</comment>
<sequence length="385" mass="42594">MAITSKAAGVAGLFYLLPFVLAQQFKGFVFPYEYFDLSSPCLNALNTTMDCPGRLASHASFEQIPGNPSITGHFTLLISVFSGRTESTESMKDLRYKIENDCNPASDLLDHGLRLFPDRYIYAYDMSCYKNRDTGDFCDYVLSEWRNQTDSAPHDCDDCILGPMEIEVNSEIGYTADRSAEFQSAISSCGKTGYTYIKPTTQSSTSAAPAESTVAALGWSAHRMSSNCAFTYHVQEGDTCESICADQSVSTKSLIEGNDALNGWCNGLKAGQDLCMPEQCKVHFVESGDSCESLGDKYGATPKDLAEWNPMMYIQCDDLKYSKPTYICVGSLICQNKLHAADHSSPDKMDKRRARGDRNKRVVGPCAIQFRSTHRANVYFASTYH</sequence>
<accession>A0A162NHD2</accession>